<dbReference type="CDD" id="cd04182">
    <property type="entry name" value="GT_2_like_f"/>
    <property type="match status" value="1"/>
</dbReference>
<reference evidence="3" key="1">
    <citation type="journal article" date="2021" name="PeerJ">
        <title>Extensive microbial diversity within the chicken gut microbiome revealed by metagenomics and culture.</title>
        <authorList>
            <person name="Gilroy R."/>
            <person name="Ravi A."/>
            <person name="Getino M."/>
            <person name="Pursley I."/>
            <person name="Horton D.L."/>
            <person name="Alikhan N.F."/>
            <person name="Baker D."/>
            <person name="Gharbi K."/>
            <person name="Hall N."/>
            <person name="Watson M."/>
            <person name="Adriaenssens E.M."/>
            <person name="Foster-Nyarko E."/>
            <person name="Jarju S."/>
            <person name="Secka A."/>
            <person name="Antonio M."/>
            <person name="Oren A."/>
            <person name="Chaudhuri R.R."/>
            <person name="La Ragione R."/>
            <person name="Hildebrand F."/>
            <person name="Pallen M.J."/>
        </authorList>
    </citation>
    <scope>NUCLEOTIDE SEQUENCE</scope>
    <source>
        <strain evidence="3">9264</strain>
    </source>
</reference>
<dbReference type="PANTHER" id="PTHR43777">
    <property type="entry name" value="MOLYBDENUM COFACTOR CYTIDYLYLTRANSFERASE"/>
    <property type="match status" value="1"/>
</dbReference>
<evidence type="ECO:0000313" key="3">
    <source>
        <dbReference type="EMBL" id="HJD43673.1"/>
    </source>
</evidence>
<dbReference type="SUPFAM" id="SSF53448">
    <property type="entry name" value="Nucleotide-diphospho-sugar transferases"/>
    <property type="match status" value="1"/>
</dbReference>
<dbReference type="Proteomes" id="UP000823889">
    <property type="component" value="Unassembled WGS sequence"/>
</dbReference>
<dbReference type="PANTHER" id="PTHR43777:SF1">
    <property type="entry name" value="MOLYBDENUM COFACTOR CYTIDYLYLTRANSFERASE"/>
    <property type="match status" value="1"/>
</dbReference>
<accession>A0A9D2RIL7</accession>
<organism evidence="3 4">
    <name type="scientific">Candidatus Paenalcaligenes intestinipullorum</name>
    <dbReference type="NCBI Taxonomy" id="2838718"/>
    <lineage>
        <taxon>Bacteria</taxon>
        <taxon>Pseudomonadati</taxon>
        <taxon>Pseudomonadota</taxon>
        <taxon>Betaproteobacteria</taxon>
        <taxon>Burkholderiales</taxon>
        <taxon>Alcaligenaceae</taxon>
        <taxon>Paenalcaligenes</taxon>
    </lineage>
</organism>
<comment type="caution">
    <text evidence="3">The sequence shown here is derived from an EMBL/GenBank/DDBJ whole genome shotgun (WGS) entry which is preliminary data.</text>
</comment>
<dbReference type="InterPro" id="IPR029044">
    <property type="entry name" value="Nucleotide-diphossugar_trans"/>
</dbReference>
<sequence length="214" mass="22859">MSQKKPILNQFMQSPKALPALPAIVLAAGRAQRMGANKLLARFAGEYLIQRVVRRLHEAAVQPIVVVTGHEAERIHAALAAEPIQWAHNPNYAQGLASSLKVGIQALPEDALGVLVMLGDMPEIDVNHLNDLAEEFFRHQGQCVVQPITAGQGGNPCILPKALFPAVQQLTGDVGAKALFAHATIPIVQVVMGTEVLVDVDTPTALHEAGGYLK</sequence>
<dbReference type="Pfam" id="PF12804">
    <property type="entry name" value="NTP_transf_3"/>
    <property type="match status" value="1"/>
</dbReference>
<dbReference type="GO" id="GO:0016779">
    <property type="term" value="F:nucleotidyltransferase activity"/>
    <property type="evidence" value="ECO:0007669"/>
    <property type="project" value="UniProtKB-ARBA"/>
</dbReference>
<dbReference type="InterPro" id="IPR025877">
    <property type="entry name" value="MobA-like_NTP_Trfase"/>
</dbReference>
<evidence type="ECO:0000259" key="2">
    <source>
        <dbReference type="Pfam" id="PF12804"/>
    </source>
</evidence>
<proteinExistence type="predicted"/>
<reference evidence="3" key="2">
    <citation type="submission" date="2021-04" db="EMBL/GenBank/DDBJ databases">
        <authorList>
            <person name="Gilroy R."/>
        </authorList>
    </citation>
    <scope>NUCLEOTIDE SEQUENCE</scope>
    <source>
        <strain evidence="3">9264</strain>
    </source>
</reference>
<dbReference type="AlphaFoldDB" id="A0A9D2RIL7"/>
<feature type="domain" description="MobA-like NTP transferase" evidence="2">
    <location>
        <begin position="23"/>
        <end position="182"/>
    </location>
</feature>
<evidence type="ECO:0000313" key="4">
    <source>
        <dbReference type="Proteomes" id="UP000823889"/>
    </source>
</evidence>
<dbReference type="EMBL" id="DWUQ01000027">
    <property type="protein sequence ID" value="HJD43673.1"/>
    <property type="molecule type" value="Genomic_DNA"/>
</dbReference>
<gene>
    <name evidence="3" type="ORF">H9906_01415</name>
</gene>
<evidence type="ECO:0000256" key="1">
    <source>
        <dbReference type="ARBA" id="ARBA00022842"/>
    </source>
</evidence>
<dbReference type="Gene3D" id="3.90.550.10">
    <property type="entry name" value="Spore Coat Polysaccharide Biosynthesis Protein SpsA, Chain A"/>
    <property type="match status" value="1"/>
</dbReference>
<keyword evidence="1" id="KW-0460">Magnesium</keyword>
<protein>
    <submittedName>
        <fullName evidence="3">Nucleotidyltransferase family protein</fullName>
    </submittedName>
</protein>
<name>A0A9D2RIL7_9BURK</name>